<organism evidence="1 2">
    <name type="scientific">Anas platyrhynchos</name>
    <name type="common">Mallard</name>
    <name type="synonym">Anas boschas</name>
    <dbReference type="NCBI Taxonomy" id="8839"/>
    <lineage>
        <taxon>Eukaryota</taxon>
        <taxon>Metazoa</taxon>
        <taxon>Chordata</taxon>
        <taxon>Craniata</taxon>
        <taxon>Vertebrata</taxon>
        <taxon>Euteleostomi</taxon>
        <taxon>Archelosauria</taxon>
        <taxon>Archosauria</taxon>
        <taxon>Dinosauria</taxon>
        <taxon>Saurischia</taxon>
        <taxon>Theropoda</taxon>
        <taxon>Coelurosauria</taxon>
        <taxon>Aves</taxon>
        <taxon>Neognathae</taxon>
        <taxon>Galloanserae</taxon>
        <taxon>Anseriformes</taxon>
        <taxon>Anatidae</taxon>
        <taxon>Anatinae</taxon>
        <taxon>Anas</taxon>
    </lineage>
</organism>
<keyword evidence="2" id="KW-1185">Reference proteome</keyword>
<reference evidence="2" key="1">
    <citation type="journal article" date="2013" name="Nat. Genet.">
        <title>The duck genome and transcriptome provide insight into an avian influenza virus reservoir species.</title>
        <authorList>
            <person name="Huang Y."/>
            <person name="Li Y."/>
            <person name="Burt D.W."/>
            <person name="Chen H."/>
            <person name="Zhang Y."/>
            <person name="Qian W."/>
            <person name="Kim H."/>
            <person name="Gan S."/>
            <person name="Zhao Y."/>
            <person name="Li J."/>
            <person name="Yi K."/>
            <person name="Feng H."/>
            <person name="Zhu P."/>
            <person name="Li B."/>
            <person name="Liu Q."/>
            <person name="Fairley S."/>
            <person name="Magor K.E."/>
            <person name="Du Z."/>
            <person name="Hu X."/>
            <person name="Goodman L."/>
            <person name="Tafer H."/>
            <person name="Vignal A."/>
            <person name="Lee T."/>
            <person name="Kim K.W."/>
            <person name="Sheng Z."/>
            <person name="An Y."/>
            <person name="Searle S."/>
            <person name="Herrero J."/>
            <person name="Groenen M.A."/>
            <person name="Crooijmans R.P."/>
            <person name="Faraut T."/>
            <person name="Cai Q."/>
            <person name="Webster R.G."/>
            <person name="Aldridge J.R."/>
            <person name="Warren W.C."/>
            <person name="Bartschat S."/>
            <person name="Kehr S."/>
            <person name="Marz M."/>
            <person name="Stadler P.F."/>
            <person name="Smith J."/>
            <person name="Kraus R.H."/>
            <person name="Zhao Y."/>
            <person name="Ren L."/>
            <person name="Fei J."/>
            <person name="Morisson M."/>
            <person name="Kaiser P."/>
            <person name="Griffin D.K."/>
            <person name="Rao M."/>
            <person name="Pitel F."/>
            <person name="Wang J."/>
            <person name="Li N."/>
        </authorList>
    </citation>
    <scope>NUCLEOTIDE SEQUENCE [LARGE SCALE GENOMIC DNA]</scope>
</reference>
<evidence type="ECO:0000313" key="1">
    <source>
        <dbReference type="EMBL" id="EOB04414.1"/>
    </source>
</evidence>
<dbReference type="Proteomes" id="UP000296049">
    <property type="component" value="Unassembled WGS sequence"/>
</dbReference>
<proteinExistence type="predicted"/>
<name>R0LFL2_ANAPL</name>
<dbReference type="EMBL" id="KB742791">
    <property type="protein sequence ID" value="EOB04414.1"/>
    <property type="molecule type" value="Genomic_DNA"/>
</dbReference>
<sequence length="381" mass="41797">MLALWFGSDARSTGSHSWHGQTEVEASPNGAAVVLLTSSWDMPDLAVCLVIRLKTWLGVAGTAWGTTSSADGSPMCWFQGCEAEKSNLALQGFSRAQSCMVRWGLVFSAGTANPGQTWKTSSVSKGPLQALCSQIETTSKPLLDEKCGSLNSPCDKKACRSLYRRTRRDRKATQWSWQLSFNTAWMHIGARRRRYKHLLSPNSVDRRDGIPAFSHMTGVPSAEDPRRLQKVKELYSPDLLARLHNRGQELEVTSSCRIPALHWQYITSFESPSCGQFRVQTCVLAGVGVGATQASERKESLRGQGEMESPDCPWGGCWLLLKPPHPCVLAAAGGVGEAEMLAVPSLTTDHSRGAEQDINLIKQCLDSHIFSAEHDINLIKQ</sequence>
<protein>
    <submittedName>
        <fullName evidence="1">Uncharacterized protein</fullName>
    </submittedName>
</protein>
<accession>R0LFL2</accession>
<evidence type="ECO:0000313" key="2">
    <source>
        <dbReference type="Proteomes" id="UP000296049"/>
    </source>
</evidence>
<dbReference type="AlphaFoldDB" id="R0LFL2"/>
<gene>
    <name evidence="1" type="ORF">Anapl_08167</name>
</gene>